<proteinExistence type="predicted"/>
<dbReference type="EMBL" id="KV417511">
    <property type="protein sequence ID" value="KZP26990.1"/>
    <property type="molecule type" value="Genomic_DNA"/>
</dbReference>
<gene>
    <name evidence="2" type="ORF">FIBSPDRAFT_886887</name>
</gene>
<name>A0A166QCB3_9AGAM</name>
<keyword evidence="1" id="KW-0812">Transmembrane</keyword>
<protein>
    <submittedName>
        <fullName evidence="2">Uncharacterized protein</fullName>
    </submittedName>
</protein>
<evidence type="ECO:0000313" key="2">
    <source>
        <dbReference type="EMBL" id="KZP26990.1"/>
    </source>
</evidence>
<feature type="transmembrane region" description="Helical" evidence="1">
    <location>
        <begin position="86"/>
        <end position="107"/>
    </location>
</feature>
<keyword evidence="1" id="KW-0472">Membrane</keyword>
<evidence type="ECO:0000256" key="1">
    <source>
        <dbReference type="SAM" id="Phobius"/>
    </source>
</evidence>
<keyword evidence="1" id="KW-1133">Transmembrane helix</keyword>
<feature type="transmembrane region" description="Helical" evidence="1">
    <location>
        <begin position="20"/>
        <end position="39"/>
    </location>
</feature>
<reference evidence="2" key="1">
    <citation type="journal article" date="2016" name="Mol. Biol. Evol.">
        <title>Comparative Genomics of Early-Diverging Mushroom-Forming Fungi Provides Insights into the Origins of Lignocellulose Decay Capabilities.</title>
        <authorList>
            <person name="Nagy L.G."/>
            <person name="Riley R."/>
            <person name="Tritt A."/>
            <person name="Adam C."/>
            <person name="Daum C."/>
            <person name="Floudas D."/>
            <person name="Sun H."/>
            <person name="Yadav J.S."/>
            <person name="Pangilinan J."/>
            <person name="Larsson K.H."/>
            <person name="Matsuura K."/>
            <person name="Barry K."/>
            <person name="Labutti K."/>
            <person name="Kuo R."/>
            <person name="Ohm R.A."/>
            <person name="Bhattacharya S.S."/>
            <person name="Shirouzu T."/>
            <person name="Yoshinaga Y."/>
            <person name="Martin F.M."/>
            <person name="Grigoriev I.V."/>
            <person name="Hibbett D.S."/>
        </authorList>
    </citation>
    <scope>NUCLEOTIDE SEQUENCE [LARGE SCALE GENOMIC DNA]</scope>
    <source>
        <strain evidence="2">CBS 109695</strain>
    </source>
</reference>
<dbReference type="AlphaFoldDB" id="A0A166QCB3"/>
<sequence length="264" mass="30149">MYKHPAELQFTALFVFHSHSQHFIFILFALSPVGVFGPAEQLRDSSIGVGLPVDLPLPRLLLQRWGRVFVGFMGFYWLIVRHIMPVVTFSILWALGALISVSVIRYCRPYVLSSHRHLFMVSSSSKKKASVKHPAGWHRPFMSFLEPRQHLWDTLEDDPAKLAFLEDSRMALEEWALAEAPHATLPEHCVLKSYLAGYHTSFSKETGWLYEDYNHSKPKFLYAGAALNNVEKNLSNCELLSVATMKERWDTGLGITPHQKRING</sequence>
<accession>A0A166QCB3</accession>
<organism evidence="2">
    <name type="scientific">Athelia psychrophila</name>
    <dbReference type="NCBI Taxonomy" id="1759441"/>
    <lineage>
        <taxon>Eukaryota</taxon>
        <taxon>Fungi</taxon>
        <taxon>Dikarya</taxon>
        <taxon>Basidiomycota</taxon>
        <taxon>Agaricomycotina</taxon>
        <taxon>Agaricomycetes</taxon>
        <taxon>Agaricomycetidae</taxon>
        <taxon>Atheliales</taxon>
        <taxon>Atheliaceae</taxon>
        <taxon>Athelia</taxon>
    </lineage>
</organism>